<dbReference type="EMBL" id="JADGJQ010000081">
    <property type="protein sequence ID" value="KAJ3171928.1"/>
    <property type="molecule type" value="Genomic_DNA"/>
</dbReference>
<accession>A0AAD5XK03</accession>
<dbReference type="PANTHER" id="PTHR46613:SF1">
    <property type="entry name" value="RADIAL SPOKE HEAD 10 HOMOLOG B-RELATED"/>
    <property type="match status" value="1"/>
</dbReference>
<keyword evidence="8" id="KW-0966">Cell projection</keyword>
<keyword evidence="4" id="KW-0677">Repeat</keyword>
<dbReference type="AlphaFoldDB" id="A0AAD5XK03"/>
<dbReference type="Proteomes" id="UP001212152">
    <property type="component" value="Unassembled WGS sequence"/>
</dbReference>
<feature type="region of interest" description="Disordered" evidence="9">
    <location>
        <begin position="30"/>
        <end position="55"/>
    </location>
</feature>
<keyword evidence="7" id="KW-0206">Cytoskeleton</keyword>
<organism evidence="10 11">
    <name type="scientific">Geranomyces variabilis</name>
    <dbReference type="NCBI Taxonomy" id="109894"/>
    <lineage>
        <taxon>Eukaryota</taxon>
        <taxon>Fungi</taxon>
        <taxon>Fungi incertae sedis</taxon>
        <taxon>Chytridiomycota</taxon>
        <taxon>Chytridiomycota incertae sedis</taxon>
        <taxon>Chytridiomycetes</taxon>
        <taxon>Spizellomycetales</taxon>
        <taxon>Powellomycetaceae</taxon>
        <taxon>Geranomyces</taxon>
    </lineage>
</organism>
<evidence type="ECO:0000256" key="2">
    <source>
        <dbReference type="ARBA" id="ARBA00004430"/>
    </source>
</evidence>
<dbReference type="PANTHER" id="PTHR46613">
    <property type="entry name" value="RADIAL SPOKE HEAD 10 HOMOLOG B-RELATED"/>
    <property type="match status" value="1"/>
</dbReference>
<dbReference type="GO" id="GO:0005930">
    <property type="term" value="C:axoneme"/>
    <property type="evidence" value="ECO:0007669"/>
    <property type="project" value="UniProtKB-SubCell"/>
</dbReference>
<name>A0AAD5XK03_9FUNG</name>
<evidence type="ECO:0000256" key="9">
    <source>
        <dbReference type="SAM" id="MobiDB-lite"/>
    </source>
</evidence>
<protein>
    <submittedName>
        <fullName evidence="10">Uncharacterized protein</fullName>
    </submittedName>
</protein>
<dbReference type="Pfam" id="PF02493">
    <property type="entry name" value="MORN"/>
    <property type="match status" value="10"/>
</dbReference>
<keyword evidence="6" id="KW-0969">Cilium</keyword>
<gene>
    <name evidence="10" type="ORF">HDU87_008178</name>
</gene>
<evidence type="ECO:0000256" key="8">
    <source>
        <dbReference type="ARBA" id="ARBA00023273"/>
    </source>
</evidence>
<sequence>MTLDTRTLDVYTLAPLIVCSFDGSSNTSIGTTGATSDNNNNDNQPPSGRLSGTGTAVFDSGNTFQGSFPRGCMDGIGVYTWRNGVVYEGEFTANKISGKGVYTWKNGCRYEGQVKNGLRHGRGAFSCEPIAPARYEGEWREGKVWGEGKLTYGPAATNGGPHAYEGSWRNGLKHGHGIMRYASGNVYDGEWEANVKQGKGIMLWVDRGEIYDGEWRDGKPCGVGTYTWTLARTRPHQYPMSNSYRGEWRNGKQHGTGVFQYAHGARYEGGFKDGMKHGVGSFISENGRQYVGEWKDDRPVGKLADYKNDCPWTFNISDILAPPSANAGTPEEQLQGINNVVFRYNSELRDIYSYYAQPQRTTQLSSISTDKDRIPSIMTQVDLCRFLKDCGVLEKRVTLADCGRIYARQFEKNPCYTQVYNYPHSPDVPYIYFDMLSYLLRTSVLLYEGRTDLSLFDKGLAAGFSAFIKNDVLNRKIDDTASSGDADDYDEMLAFAKELAATVKSQYMLQIYDLYIDKAQHRPGKSLPHSVGDTTMTMREVLLMLSEYGLLSDNERSGPLTVAKVIEVFAKAGANVCDEGSYNLEHEMVPYEVYECLYACILVLHSAYRDSAVLPAVRGTDFSGGGTPPIAIAGPTAAPSESQDGIGSVHAFDMARALAGGAAPVVDAHAGKDKLVAEKEKEKDKESDGHGGQRRASSGRRQRGDDRDKASSGGGGDLTKLLSAPQAATSQLTTPALSSDDVRSTNGAEDVENPGEGSTEALTVESDGNVPGVTTGSVVAVEDAKDKDEDRLALTLETYMAKIRGSFDQLLLSHQEWKKKNQIMKELRVNHAAATVVGAAAAAGP</sequence>
<dbReference type="SMART" id="SM00698">
    <property type="entry name" value="MORN"/>
    <property type="match status" value="9"/>
</dbReference>
<keyword evidence="3" id="KW-0963">Cytoplasm</keyword>
<comment type="caution">
    <text evidence="10">The sequence shown here is derived from an EMBL/GenBank/DDBJ whole genome shotgun (WGS) entry which is preliminary data.</text>
</comment>
<dbReference type="Gene3D" id="2.20.110.10">
    <property type="entry name" value="Histone H3 K4-specific methyltransferase SET7/9 N-terminal domain"/>
    <property type="match status" value="4"/>
</dbReference>
<dbReference type="InterPro" id="IPR003409">
    <property type="entry name" value="MORN"/>
</dbReference>
<feature type="compositionally biased region" description="Polar residues" evidence="9">
    <location>
        <begin position="726"/>
        <end position="737"/>
    </location>
</feature>
<keyword evidence="11" id="KW-1185">Reference proteome</keyword>
<dbReference type="SUPFAM" id="SSF82185">
    <property type="entry name" value="Histone H3 K4-specific methyltransferase SET7/9 N-terminal domain"/>
    <property type="match status" value="3"/>
</dbReference>
<evidence type="ECO:0000256" key="1">
    <source>
        <dbReference type="ARBA" id="ARBA00004230"/>
    </source>
</evidence>
<evidence type="ECO:0000256" key="3">
    <source>
        <dbReference type="ARBA" id="ARBA00022490"/>
    </source>
</evidence>
<proteinExistence type="predicted"/>
<evidence type="ECO:0000256" key="5">
    <source>
        <dbReference type="ARBA" id="ARBA00022846"/>
    </source>
</evidence>
<comment type="subcellular location">
    <subcellularLocation>
        <location evidence="1">Cell projection</location>
        <location evidence="1">Cilium</location>
        <location evidence="1">Flagellum</location>
    </subcellularLocation>
    <subcellularLocation>
        <location evidence="2">Cytoplasm</location>
        <location evidence="2">Cytoskeleton</location>
        <location evidence="2">Cilium axoneme</location>
    </subcellularLocation>
</comment>
<dbReference type="GO" id="GO:0031514">
    <property type="term" value="C:motile cilium"/>
    <property type="evidence" value="ECO:0007669"/>
    <property type="project" value="UniProtKB-SubCell"/>
</dbReference>
<evidence type="ECO:0000313" key="10">
    <source>
        <dbReference type="EMBL" id="KAJ3171928.1"/>
    </source>
</evidence>
<reference evidence="10" key="1">
    <citation type="submission" date="2020-05" db="EMBL/GenBank/DDBJ databases">
        <title>Phylogenomic resolution of chytrid fungi.</title>
        <authorList>
            <person name="Stajich J.E."/>
            <person name="Amses K."/>
            <person name="Simmons R."/>
            <person name="Seto K."/>
            <person name="Myers J."/>
            <person name="Bonds A."/>
            <person name="Quandt C.A."/>
            <person name="Barry K."/>
            <person name="Liu P."/>
            <person name="Grigoriev I."/>
            <person name="Longcore J.E."/>
            <person name="James T.Y."/>
        </authorList>
    </citation>
    <scope>NUCLEOTIDE SEQUENCE</scope>
    <source>
        <strain evidence="10">JEL0379</strain>
    </source>
</reference>
<keyword evidence="5" id="KW-0282">Flagellum</keyword>
<feature type="region of interest" description="Disordered" evidence="9">
    <location>
        <begin position="679"/>
        <end position="774"/>
    </location>
</feature>
<evidence type="ECO:0000256" key="4">
    <source>
        <dbReference type="ARBA" id="ARBA00022737"/>
    </source>
</evidence>
<feature type="compositionally biased region" description="Polar residues" evidence="9">
    <location>
        <begin position="44"/>
        <end position="55"/>
    </location>
</feature>
<evidence type="ECO:0000256" key="6">
    <source>
        <dbReference type="ARBA" id="ARBA00023069"/>
    </source>
</evidence>
<evidence type="ECO:0000313" key="11">
    <source>
        <dbReference type="Proteomes" id="UP001212152"/>
    </source>
</evidence>
<evidence type="ECO:0000256" key="7">
    <source>
        <dbReference type="ARBA" id="ARBA00023212"/>
    </source>
</evidence>
<feature type="compositionally biased region" description="Basic and acidic residues" evidence="9">
    <location>
        <begin position="679"/>
        <end position="691"/>
    </location>
</feature>